<evidence type="ECO:0000313" key="3">
    <source>
        <dbReference type="Proteomes" id="UP001566132"/>
    </source>
</evidence>
<dbReference type="PROSITE" id="PS00141">
    <property type="entry name" value="ASP_PROTEASE"/>
    <property type="match status" value="1"/>
</dbReference>
<feature type="region of interest" description="Disordered" evidence="1">
    <location>
        <begin position="1"/>
        <end position="30"/>
    </location>
</feature>
<dbReference type="InterPro" id="IPR021109">
    <property type="entry name" value="Peptidase_aspartic_dom_sf"/>
</dbReference>
<evidence type="ECO:0000256" key="1">
    <source>
        <dbReference type="SAM" id="MobiDB-lite"/>
    </source>
</evidence>
<proteinExistence type="predicted"/>
<dbReference type="AlphaFoldDB" id="A0ABD1EGK9"/>
<name>A0ABD1EGK9_HYPHA</name>
<gene>
    <name evidence="2" type="ORF">ABEB36_009364</name>
</gene>
<evidence type="ECO:0000313" key="2">
    <source>
        <dbReference type="EMBL" id="KAL1493666.1"/>
    </source>
</evidence>
<accession>A0ABD1EGK9</accession>
<organism evidence="2 3">
    <name type="scientific">Hypothenemus hampei</name>
    <name type="common">Coffee berry borer</name>
    <dbReference type="NCBI Taxonomy" id="57062"/>
    <lineage>
        <taxon>Eukaryota</taxon>
        <taxon>Metazoa</taxon>
        <taxon>Ecdysozoa</taxon>
        <taxon>Arthropoda</taxon>
        <taxon>Hexapoda</taxon>
        <taxon>Insecta</taxon>
        <taxon>Pterygota</taxon>
        <taxon>Neoptera</taxon>
        <taxon>Endopterygota</taxon>
        <taxon>Coleoptera</taxon>
        <taxon>Polyphaga</taxon>
        <taxon>Cucujiformia</taxon>
        <taxon>Curculionidae</taxon>
        <taxon>Scolytinae</taxon>
        <taxon>Hypothenemus</taxon>
    </lineage>
</organism>
<dbReference type="SUPFAM" id="SSF50630">
    <property type="entry name" value="Acid proteases"/>
    <property type="match status" value="1"/>
</dbReference>
<feature type="compositionally biased region" description="Polar residues" evidence="1">
    <location>
        <begin position="1"/>
        <end position="11"/>
    </location>
</feature>
<evidence type="ECO:0008006" key="4">
    <source>
        <dbReference type="Google" id="ProtNLM"/>
    </source>
</evidence>
<dbReference type="Proteomes" id="UP001566132">
    <property type="component" value="Unassembled WGS sequence"/>
</dbReference>
<sequence length="270" mass="30748">MSVVTKPSENLRNMPKPQNPQQYYPNSFAPSQNPKFTFEELYSHEYEGTPDYCKPQGVLDDYYQDYPTGISYPPQAFATEEQTVMSSINNLGIDDPKAEINELDEAKNFQDGGLQENNKAKFLIDTGSSRSILRPTIAEKFYPNCIYRASNIIKTAMGKEETQFQANIFALREYGCDHEISFILYDFHDFFDGILGLSDMLTMNLMIDLVNKNLIGINLEIPFKIREPSEANFSITLNPNEKIIREIPVNVLNGEILSMNSIHSKTLNVI</sequence>
<dbReference type="Gene3D" id="2.40.70.10">
    <property type="entry name" value="Acid Proteases"/>
    <property type="match status" value="1"/>
</dbReference>
<protein>
    <recommendedName>
        <fullName evidence="4">Peptidase A2 domain-containing protein</fullName>
    </recommendedName>
</protein>
<comment type="caution">
    <text evidence="2">The sequence shown here is derived from an EMBL/GenBank/DDBJ whole genome shotgun (WGS) entry which is preliminary data.</text>
</comment>
<keyword evidence="3" id="KW-1185">Reference proteome</keyword>
<dbReference type="InterPro" id="IPR001969">
    <property type="entry name" value="Aspartic_peptidase_AS"/>
</dbReference>
<reference evidence="2 3" key="1">
    <citation type="submission" date="2024-05" db="EMBL/GenBank/DDBJ databases">
        <title>Genetic variation in Jamaican populations of the coffee berry borer (Hypothenemus hampei).</title>
        <authorList>
            <person name="Errbii M."/>
            <person name="Myrie A."/>
        </authorList>
    </citation>
    <scope>NUCLEOTIDE SEQUENCE [LARGE SCALE GENOMIC DNA]</scope>
    <source>
        <strain evidence="2">JA-Hopewell-2020-01-JO</strain>
        <tissue evidence="2">Whole body</tissue>
    </source>
</reference>
<dbReference type="EMBL" id="JBDJPC010000007">
    <property type="protein sequence ID" value="KAL1493666.1"/>
    <property type="molecule type" value="Genomic_DNA"/>
</dbReference>